<sequence length="167" mass="19147">MKSDQNRIGKRRFLFNVDILIEDETNGRALERLLHLLNGDDIEDYQIKEGVELGKIIEQALREANSQPKEKPVEPAKEPKPSPAKPKEPNVPPKADPHQAIWDQLQQFKQNNSLVRLSVVKGKGVKLNIPCRILNFDPPTENVSVYHVDEKQVYLFKINEIDDFSIT</sequence>
<evidence type="ECO:0000256" key="1">
    <source>
        <dbReference type="SAM" id="MobiDB-lite"/>
    </source>
</evidence>
<evidence type="ECO:0000313" key="3">
    <source>
        <dbReference type="Proteomes" id="UP001597180"/>
    </source>
</evidence>
<organism evidence="2 3">
    <name type="scientific">Paenibacillus vulneris</name>
    <dbReference type="NCBI Taxonomy" id="1133364"/>
    <lineage>
        <taxon>Bacteria</taxon>
        <taxon>Bacillati</taxon>
        <taxon>Bacillota</taxon>
        <taxon>Bacilli</taxon>
        <taxon>Bacillales</taxon>
        <taxon>Paenibacillaceae</taxon>
        <taxon>Paenibacillus</taxon>
    </lineage>
</organism>
<proteinExistence type="predicted"/>
<name>A0ABW3UJZ6_9BACL</name>
<dbReference type="RefSeq" id="WP_345586914.1">
    <property type="nucleotide sequence ID" value="NZ_BAABJG010000006.1"/>
</dbReference>
<feature type="region of interest" description="Disordered" evidence="1">
    <location>
        <begin position="62"/>
        <end position="99"/>
    </location>
</feature>
<accession>A0ABW3UJZ6</accession>
<feature type="compositionally biased region" description="Basic and acidic residues" evidence="1">
    <location>
        <begin position="68"/>
        <end position="88"/>
    </location>
</feature>
<comment type="caution">
    <text evidence="2">The sequence shown here is derived from an EMBL/GenBank/DDBJ whole genome shotgun (WGS) entry which is preliminary data.</text>
</comment>
<evidence type="ECO:0000313" key="2">
    <source>
        <dbReference type="EMBL" id="MFD1220156.1"/>
    </source>
</evidence>
<gene>
    <name evidence="2" type="ORF">ACFQ4B_08500</name>
</gene>
<protein>
    <submittedName>
        <fullName evidence="2">Uncharacterized protein</fullName>
    </submittedName>
</protein>
<reference evidence="3" key="1">
    <citation type="journal article" date="2019" name="Int. J. Syst. Evol. Microbiol.">
        <title>The Global Catalogue of Microorganisms (GCM) 10K type strain sequencing project: providing services to taxonomists for standard genome sequencing and annotation.</title>
        <authorList>
            <consortium name="The Broad Institute Genomics Platform"/>
            <consortium name="The Broad Institute Genome Sequencing Center for Infectious Disease"/>
            <person name="Wu L."/>
            <person name="Ma J."/>
        </authorList>
    </citation>
    <scope>NUCLEOTIDE SEQUENCE [LARGE SCALE GENOMIC DNA]</scope>
    <source>
        <strain evidence="3">CCUG 53270</strain>
    </source>
</reference>
<keyword evidence="3" id="KW-1185">Reference proteome</keyword>
<dbReference type="EMBL" id="JBHTLU010000013">
    <property type="protein sequence ID" value="MFD1220156.1"/>
    <property type="molecule type" value="Genomic_DNA"/>
</dbReference>
<dbReference type="Proteomes" id="UP001597180">
    <property type="component" value="Unassembled WGS sequence"/>
</dbReference>